<dbReference type="HOGENOM" id="CLU_013155_1_0_14"/>
<keyword evidence="3" id="KW-1003">Cell membrane</keyword>
<dbReference type="InterPro" id="IPR016152">
    <property type="entry name" value="PTrfase/Anion_transptr"/>
</dbReference>
<keyword evidence="8 12" id="KW-0812">Transmembrane</keyword>
<dbReference type="InterPro" id="IPR050864">
    <property type="entry name" value="Bacterial_PTS_Sugar_Transport"/>
</dbReference>
<dbReference type="InterPro" id="IPR013014">
    <property type="entry name" value="PTS_EIIC_2"/>
</dbReference>
<keyword evidence="6 16" id="KW-0808">Transferase</keyword>
<feature type="transmembrane region" description="Helical" evidence="12">
    <location>
        <begin position="600"/>
        <end position="621"/>
    </location>
</feature>
<dbReference type="CDD" id="cd05569">
    <property type="entry name" value="PTS_IIB_fructose"/>
    <property type="match status" value="1"/>
</dbReference>
<dbReference type="PANTHER" id="PTHR30505:SF0">
    <property type="entry name" value="FRUCTOSE-LIKE PTS SYSTEM EIIBC COMPONENT-RELATED"/>
    <property type="match status" value="1"/>
</dbReference>
<dbReference type="KEGG" id="mpj:MPNE_0088"/>
<dbReference type="GO" id="GO:0090563">
    <property type="term" value="F:protein-phosphocysteine-sugar phosphotransferase activity"/>
    <property type="evidence" value="ECO:0007669"/>
    <property type="project" value="TreeGrafter"/>
</dbReference>
<evidence type="ECO:0000256" key="4">
    <source>
        <dbReference type="ARBA" id="ARBA00022553"/>
    </source>
</evidence>
<reference evidence="16 17" key="1">
    <citation type="journal article" date="2010" name="Appl. Environ. Microbiol.">
        <title>Targeted chromosomal knockouts in Mycoplasma pneumoniae.</title>
        <authorList>
            <person name="Krishnakumar R."/>
            <person name="Assad-Garcia N."/>
            <person name="Benders G.A."/>
            <person name="Phan Q."/>
            <person name="Montague M.G."/>
            <person name="Glass J.I."/>
        </authorList>
    </citation>
    <scope>NUCLEOTIDE SEQUENCE [LARGE SCALE GENOMIC DNA]</scope>
    <source>
        <strain evidence="17">ATCC 15531 / DSM 22911 / NBRC 14401 / NCTC 10119 / FH</strain>
    </source>
</reference>
<dbReference type="Proteomes" id="UP000007756">
    <property type="component" value="Chromosome"/>
</dbReference>
<dbReference type="CDD" id="cd00211">
    <property type="entry name" value="PTS_IIA_fru"/>
    <property type="match status" value="1"/>
</dbReference>
<dbReference type="EMBL" id="CP002077">
    <property type="protein sequence ID" value="ADK86969.1"/>
    <property type="molecule type" value="Genomic_DNA"/>
</dbReference>
<keyword evidence="11 12" id="KW-0472">Membrane</keyword>
<dbReference type="PROSITE" id="PS51099">
    <property type="entry name" value="PTS_EIIB_TYPE_2"/>
    <property type="match status" value="1"/>
</dbReference>
<evidence type="ECO:0000256" key="2">
    <source>
        <dbReference type="ARBA" id="ARBA00022448"/>
    </source>
</evidence>
<feature type="transmembrane region" description="Helical" evidence="12">
    <location>
        <begin position="309"/>
        <end position="334"/>
    </location>
</feature>
<evidence type="ECO:0000256" key="7">
    <source>
        <dbReference type="ARBA" id="ARBA00022683"/>
    </source>
</evidence>
<dbReference type="GO" id="GO:0022877">
    <property type="term" value="F:protein-N(PI)-phosphohistidine-fructose phosphotransferase system transporter activity"/>
    <property type="evidence" value="ECO:0007669"/>
    <property type="project" value="InterPro"/>
</dbReference>
<evidence type="ECO:0000256" key="1">
    <source>
        <dbReference type="ARBA" id="ARBA00004429"/>
    </source>
</evidence>
<dbReference type="GO" id="GO:0005886">
    <property type="term" value="C:plasma membrane"/>
    <property type="evidence" value="ECO:0007669"/>
    <property type="project" value="UniProtKB-SubCell"/>
</dbReference>
<feature type="transmembrane region" description="Helical" evidence="12">
    <location>
        <begin position="641"/>
        <end position="671"/>
    </location>
</feature>
<evidence type="ECO:0000256" key="9">
    <source>
        <dbReference type="ARBA" id="ARBA00022777"/>
    </source>
</evidence>
<evidence type="ECO:0000259" key="15">
    <source>
        <dbReference type="PROSITE" id="PS51104"/>
    </source>
</evidence>
<dbReference type="AlphaFoldDB" id="A0A0H3DL52"/>
<dbReference type="PANTHER" id="PTHR30505">
    <property type="entry name" value="FRUCTOSE-LIKE PERMEASE"/>
    <property type="match status" value="1"/>
</dbReference>
<dbReference type="eggNOG" id="COG1445">
    <property type="taxonomic scope" value="Bacteria"/>
</dbReference>
<dbReference type="Pfam" id="PF02302">
    <property type="entry name" value="PTS_IIB"/>
    <property type="match status" value="1"/>
</dbReference>
<dbReference type="Gene3D" id="3.40.930.10">
    <property type="entry name" value="Mannitol-specific EII, Chain A"/>
    <property type="match status" value="1"/>
</dbReference>
<dbReference type="eggNOG" id="COG1762">
    <property type="taxonomic scope" value="Bacteria"/>
</dbReference>
<feature type="transmembrane region" description="Helical" evidence="12">
    <location>
        <begin position="572"/>
        <end position="593"/>
    </location>
</feature>
<dbReference type="Pfam" id="PF02378">
    <property type="entry name" value="PTS_EIIC"/>
    <property type="match status" value="1"/>
</dbReference>
<evidence type="ECO:0000256" key="5">
    <source>
        <dbReference type="ARBA" id="ARBA00022597"/>
    </source>
</evidence>
<comment type="subcellular location">
    <subcellularLocation>
        <location evidence="1">Cell inner membrane</location>
        <topology evidence="1">Multi-pass membrane protein</topology>
    </subcellularLocation>
</comment>
<sequence>MLSAELFFNWTAKDFKDKTSFLKQACRVLQAKNCIKEEQIALTALKEREAQITTGIMSKLALPHMQSATVLKPFVAVFKVNNVDWQSLDNQPVKLIFLIGVPKDQGNLHLEFISQFSKLMLQDEFANKVPNIRSFNGLINLIDSFQQTAVASQPVVNEAAAQTEEPKDTNTQYDFVAVTACPTGIAHTFMAKEALEKFARDHNLKVKVETQGTDGIQNQLTESDLNNTKGIILACDRLIDLTRFYGHANVVEVSTTKAIKTPQTVYDQVVKKEGKLLGNKSSDSASQTELKETTEQLSFKDFHKRIYRAILSGVSYMLPFVVFGGILIAIAFLIDINNAGNAGKQFGSKDPIANWFKTLGGLSFGLIVPILSAYIAFALVGRQGLLPGFIVGLISAGKFLLNIDIVTGKIDWATESKVSSGFFGAIFGGLLAAVLIIVQQRYIYRKLPQALQGIKNILFIPLLGTLVTAALFWVINIPLIYLNYGLSKFLQIMDKPYLAPLLGLVIGLMMCFDLGGPVNKAAYVFGVVSLESQNSGTVAMASAILSGMVPPLGIAIAATIRKQCFDKEELPAAYACYVMGLSFISEGAIPFVAKRPKIMLAANLIGGAVCGVLTGAFALTIRAPHGGVFVFALLKTNLEGIAGNTLQIGAGVGLALLALIVSSFISAGIIIGHNLLVVRKKTKQLVNTNA</sequence>
<dbReference type="InterPro" id="IPR004715">
    <property type="entry name" value="PTS_IIA_fruc"/>
</dbReference>
<keyword evidence="10 12" id="KW-1133">Transmembrane helix</keyword>
<feature type="transmembrane region" description="Helical" evidence="12">
    <location>
        <begin position="421"/>
        <end position="438"/>
    </location>
</feature>
<evidence type="ECO:0000256" key="8">
    <source>
        <dbReference type="ARBA" id="ARBA00022692"/>
    </source>
</evidence>
<evidence type="ECO:0000259" key="13">
    <source>
        <dbReference type="PROSITE" id="PS51094"/>
    </source>
</evidence>
<feature type="transmembrane region" description="Helical" evidence="12">
    <location>
        <begin position="497"/>
        <end position="516"/>
    </location>
</feature>
<evidence type="ECO:0000313" key="17">
    <source>
        <dbReference type="Proteomes" id="UP000007756"/>
    </source>
</evidence>
<dbReference type="STRING" id="722438.F539_00430"/>
<dbReference type="InterPro" id="IPR006327">
    <property type="entry name" value="PTS_IIC_fruc"/>
</dbReference>
<dbReference type="NCBIfam" id="TIGR00848">
    <property type="entry name" value="fruA"/>
    <property type="match status" value="1"/>
</dbReference>
<dbReference type="eggNOG" id="COG1299">
    <property type="taxonomic scope" value="Bacteria"/>
</dbReference>
<dbReference type="PROSITE" id="PS51104">
    <property type="entry name" value="PTS_EIIC_TYPE_2"/>
    <property type="match status" value="1"/>
</dbReference>
<dbReference type="PATRIC" id="fig|722438.3.peg.83"/>
<feature type="domain" description="PTS EIIB type-2" evidence="14">
    <location>
        <begin position="175"/>
        <end position="271"/>
    </location>
</feature>
<accession>A0A0H3DL52</accession>
<feature type="transmembrane region" description="Helical" evidence="12">
    <location>
        <begin position="537"/>
        <end position="560"/>
    </location>
</feature>
<dbReference type="SUPFAM" id="SSF52794">
    <property type="entry name" value="PTS system IIB component-like"/>
    <property type="match status" value="1"/>
</dbReference>
<dbReference type="InterPro" id="IPR013011">
    <property type="entry name" value="PTS_EIIB_2"/>
</dbReference>
<feature type="domain" description="PTS EIIA type-2" evidence="13">
    <location>
        <begin position="1"/>
        <end position="145"/>
    </location>
</feature>
<feature type="domain" description="PTS EIIC type-2" evidence="15">
    <location>
        <begin position="306"/>
        <end position="683"/>
    </location>
</feature>
<evidence type="ECO:0000259" key="14">
    <source>
        <dbReference type="PROSITE" id="PS51099"/>
    </source>
</evidence>
<dbReference type="InterPro" id="IPR002178">
    <property type="entry name" value="PTS_EIIA_type-2_dom"/>
</dbReference>
<keyword evidence="7" id="KW-0598">Phosphotransferase system</keyword>
<proteinExistence type="predicted"/>
<feature type="transmembrane region" description="Helical" evidence="12">
    <location>
        <begin position="354"/>
        <end position="377"/>
    </location>
</feature>
<gene>
    <name evidence="16" type="ordered locus">MPNE_0088</name>
</gene>
<evidence type="ECO:0000256" key="6">
    <source>
        <dbReference type="ARBA" id="ARBA00022679"/>
    </source>
</evidence>
<dbReference type="InterPro" id="IPR003501">
    <property type="entry name" value="PTS_EIIB_2/3"/>
</dbReference>
<dbReference type="PaxDb" id="722438-MPNE_0088"/>
<feature type="transmembrane region" description="Helical" evidence="12">
    <location>
        <begin position="384"/>
        <end position="401"/>
    </location>
</feature>
<dbReference type="InterPro" id="IPR003352">
    <property type="entry name" value="PTS_EIIC"/>
</dbReference>
<dbReference type="InterPro" id="IPR003353">
    <property type="entry name" value="PTS_IIB_fruc"/>
</dbReference>
<evidence type="ECO:0000256" key="10">
    <source>
        <dbReference type="ARBA" id="ARBA00022989"/>
    </source>
</evidence>
<dbReference type="GO" id="GO:0005351">
    <property type="term" value="F:carbohydrate:proton symporter activity"/>
    <property type="evidence" value="ECO:0007669"/>
    <property type="project" value="InterPro"/>
</dbReference>
<name>A0A0H3DL52_MYCPB</name>
<feature type="transmembrane region" description="Helical" evidence="12">
    <location>
        <begin position="458"/>
        <end position="482"/>
    </location>
</feature>
<dbReference type="GO" id="GO:0016301">
    <property type="term" value="F:kinase activity"/>
    <property type="evidence" value="ECO:0007669"/>
    <property type="project" value="UniProtKB-KW"/>
</dbReference>
<keyword evidence="4" id="KW-0597">Phosphoprotein</keyword>
<dbReference type="GO" id="GO:0009401">
    <property type="term" value="P:phosphoenolpyruvate-dependent sugar phosphotransferase system"/>
    <property type="evidence" value="ECO:0007669"/>
    <property type="project" value="UniProtKB-KW"/>
</dbReference>
<dbReference type="SUPFAM" id="SSF55804">
    <property type="entry name" value="Phoshotransferase/anion transport protein"/>
    <property type="match status" value="1"/>
</dbReference>
<dbReference type="PROSITE" id="PS51094">
    <property type="entry name" value="PTS_EIIA_TYPE_2"/>
    <property type="match status" value="1"/>
</dbReference>
<evidence type="ECO:0000256" key="12">
    <source>
        <dbReference type="SAM" id="Phobius"/>
    </source>
</evidence>
<organism evidence="16 17">
    <name type="scientific">Mycoplasmoides pneumoniae (strain ATCC 15531 / DSM 23978 / CIP 103766 / NBRC 14401 / NCTC 10119 / FH)</name>
    <name type="common">Mycoplasma pneumoniae</name>
    <dbReference type="NCBI Taxonomy" id="722438"/>
    <lineage>
        <taxon>Bacteria</taxon>
        <taxon>Bacillati</taxon>
        <taxon>Mycoplasmatota</taxon>
        <taxon>Mycoplasmoidales</taxon>
        <taxon>Mycoplasmoidaceae</taxon>
        <taxon>Mycoplasmoides</taxon>
    </lineage>
</organism>
<dbReference type="Gene3D" id="3.40.50.2300">
    <property type="match status" value="1"/>
</dbReference>
<evidence type="ECO:0000313" key="16">
    <source>
        <dbReference type="EMBL" id="ADK86969.1"/>
    </source>
</evidence>
<keyword evidence="5" id="KW-0762">Sugar transport</keyword>
<keyword evidence="9" id="KW-0418">Kinase</keyword>
<keyword evidence="2" id="KW-0813">Transport</keyword>
<dbReference type="NCBIfam" id="TIGR01427">
    <property type="entry name" value="PTS_IIC_fructo"/>
    <property type="match status" value="1"/>
</dbReference>
<dbReference type="Pfam" id="PF00359">
    <property type="entry name" value="PTS_EIIA_2"/>
    <property type="match status" value="1"/>
</dbReference>
<protein>
    <submittedName>
        <fullName evidence="16">Phosphotransferase system, EIIC</fullName>
    </submittedName>
</protein>
<dbReference type="NCBIfam" id="TIGR00829">
    <property type="entry name" value="FRU"/>
    <property type="match status" value="1"/>
</dbReference>
<evidence type="ECO:0000256" key="11">
    <source>
        <dbReference type="ARBA" id="ARBA00023136"/>
    </source>
</evidence>
<evidence type="ECO:0000256" key="3">
    <source>
        <dbReference type="ARBA" id="ARBA00022475"/>
    </source>
</evidence>
<dbReference type="InterPro" id="IPR036095">
    <property type="entry name" value="PTS_EIIB-like_sf"/>
</dbReference>